<organism evidence="1 2">
    <name type="scientific">Pseudomonas turukhanskensis</name>
    <dbReference type="NCBI Taxonomy" id="1806536"/>
    <lineage>
        <taxon>Bacteria</taxon>
        <taxon>Pseudomonadati</taxon>
        <taxon>Pseudomonadota</taxon>
        <taxon>Gammaproteobacteria</taxon>
        <taxon>Pseudomonadales</taxon>
        <taxon>Pseudomonadaceae</taxon>
        <taxon>Pseudomonas</taxon>
    </lineage>
</organism>
<dbReference type="Proteomes" id="UP001143328">
    <property type="component" value="Unassembled WGS sequence"/>
</dbReference>
<evidence type="ECO:0000313" key="2">
    <source>
        <dbReference type="Proteomes" id="UP001143328"/>
    </source>
</evidence>
<keyword evidence="2" id="KW-1185">Reference proteome</keyword>
<evidence type="ECO:0000313" key="1">
    <source>
        <dbReference type="EMBL" id="GLK88156.1"/>
    </source>
</evidence>
<gene>
    <name evidence="1" type="ORF">GCM10017655_12180</name>
</gene>
<comment type="caution">
    <text evidence="1">The sequence shown here is derived from an EMBL/GenBank/DDBJ whole genome shotgun (WGS) entry which is preliminary data.</text>
</comment>
<dbReference type="AlphaFoldDB" id="A0A9W6K2A4"/>
<reference evidence="1" key="1">
    <citation type="journal article" date="2014" name="Int. J. Syst. Evol. Microbiol.">
        <title>Complete genome sequence of Corynebacterium casei LMG S-19264T (=DSM 44701T), isolated from a smear-ripened cheese.</title>
        <authorList>
            <consortium name="US DOE Joint Genome Institute (JGI-PGF)"/>
            <person name="Walter F."/>
            <person name="Albersmeier A."/>
            <person name="Kalinowski J."/>
            <person name="Ruckert C."/>
        </authorList>
    </citation>
    <scope>NUCLEOTIDE SEQUENCE</scope>
    <source>
        <strain evidence="1">VKM B-2935</strain>
    </source>
</reference>
<dbReference type="Pfam" id="PF10832">
    <property type="entry name" value="YhfG"/>
    <property type="match status" value="1"/>
</dbReference>
<reference evidence="1" key="2">
    <citation type="submission" date="2023-01" db="EMBL/GenBank/DDBJ databases">
        <authorList>
            <person name="Sun Q."/>
            <person name="Evtushenko L."/>
        </authorList>
    </citation>
    <scope>NUCLEOTIDE SEQUENCE</scope>
    <source>
        <strain evidence="1">VKM B-2935</strain>
    </source>
</reference>
<sequence length="56" mass="6381">MTSKSLEAKKAYIAKSRLSNYAASLRLEGFQTTPEDAELKYKTREEALKSIKQNQD</sequence>
<dbReference type="InterPro" id="IPR022541">
    <property type="entry name" value="YhfG"/>
</dbReference>
<proteinExistence type="predicted"/>
<protein>
    <recommendedName>
        <fullName evidence="3">DUF2559 domain-containing protein</fullName>
    </recommendedName>
</protein>
<name>A0A9W6K2A4_9PSED</name>
<evidence type="ECO:0008006" key="3">
    <source>
        <dbReference type="Google" id="ProtNLM"/>
    </source>
</evidence>
<dbReference type="RefSeq" id="WP_271194375.1">
    <property type="nucleotide sequence ID" value="NZ_BSFN01000002.1"/>
</dbReference>
<dbReference type="EMBL" id="BSFN01000002">
    <property type="protein sequence ID" value="GLK88156.1"/>
    <property type="molecule type" value="Genomic_DNA"/>
</dbReference>
<accession>A0A9W6K2A4</accession>